<feature type="domain" description="Flagellar motor switch protein FliG C-terminal" evidence="1">
    <location>
        <begin position="48"/>
        <end position="146"/>
    </location>
</feature>
<protein>
    <recommendedName>
        <fullName evidence="1">Flagellar motor switch protein FliG C-terminal domain-containing protein</fullName>
    </recommendedName>
</protein>
<sequence length="162" mass="18729">MEISARRGDDGAYILQLGNVEFDLPEDVVDALYEVVDQRLHHAENLDDENLKEKITFYHNLATKIAGIDDRLVQKFAPKVSAEQLVTIARLAEGDVLYNKILRNLSRQNRRQFEDDYAHMDKITEQHACYHMEQMVPLIKQAAAEHKALQDEIRQEQVGELE</sequence>
<dbReference type="InterPro" id="IPR023087">
    <property type="entry name" value="Flg_Motor_Flig_C"/>
</dbReference>
<name>A0ABS0BVK4_9GAMM</name>
<evidence type="ECO:0000313" key="3">
    <source>
        <dbReference type="Proteomes" id="UP001193680"/>
    </source>
</evidence>
<dbReference type="SUPFAM" id="SSF48029">
    <property type="entry name" value="FliG"/>
    <property type="match status" value="1"/>
</dbReference>
<reference evidence="2 3" key="1">
    <citation type="submission" date="2020-11" db="EMBL/GenBank/DDBJ databases">
        <title>Sulfur oxidizing isolate from Hospital Hole Sinkhole.</title>
        <authorList>
            <person name="Scott K.M."/>
        </authorList>
    </citation>
    <scope>NUCLEOTIDE SEQUENCE [LARGE SCALE GENOMIC DNA]</scope>
    <source>
        <strain evidence="2 3">HH1</strain>
    </source>
</reference>
<dbReference type="Proteomes" id="UP001193680">
    <property type="component" value="Unassembled WGS sequence"/>
</dbReference>
<dbReference type="Gene3D" id="1.10.220.30">
    <property type="match status" value="1"/>
</dbReference>
<dbReference type="Pfam" id="PF01706">
    <property type="entry name" value="FliG_C"/>
    <property type="match status" value="1"/>
</dbReference>
<comment type="caution">
    <text evidence="2">The sequence shown here is derived from an EMBL/GenBank/DDBJ whole genome shotgun (WGS) entry which is preliminary data.</text>
</comment>
<evidence type="ECO:0000313" key="2">
    <source>
        <dbReference type="EMBL" id="MBF6057829.1"/>
    </source>
</evidence>
<gene>
    <name evidence="2" type="ORF">H8792_005685</name>
</gene>
<dbReference type="InterPro" id="IPR011002">
    <property type="entry name" value="FliG_a-hlx"/>
</dbReference>
<keyword evidence="3" id="KW-1185">Reference proteome</keyword>
<proteinExistence type="predicted"/>
<evidence type="ECO:0000259" key="1">
    <source>
        <dbReference type="Pfam" id="PF01706"/>
    </source>
</evidence>
<organism evidence="2 3">
    <name type="scientific">Thiomicrorhabdus heinhorstiae</name>
    <dbReference type="NCBI Taxonomy" id="2748010"/>
    <lineage>
        <taxon>Bacteria</taxon>
        <taxon>Pseudomonadati</taxon>
        <taxon>Pseudomonadota</taxon>
        <taxon>Gammaproteobacteria</taxon>
        <taxon>Thiotrichales</taxon>
        <taxon>Piscirickettsiaceae</taxon>
        <taxon>Thiomicrorhabdus</taxon>
    </lineage>
</organism>
<dbReference type="EMBL" id="JACBGI020000007">
    <property type="protein sequence ID" value="MBF6057829.1"/>
    <property type="molecule type" value="Genomic_DNA"/>
</dbReference>
<accession>A0ABS0BVK4</accession>